<dbReference type="OrthoDB" id="2223583at2"/>
<dbReference type="AlphaFoldDB" id="A0A2N8LDS7"/>
<gene>
    <name evidence="1" type="ORF">AT575_01875</name>
</gene>
<name>A0A2N8LDS7_9STRE</name>
<comment type="caution">
    <text evidence="1">The sequence shown here is derived from an EMBL/GenBank/DDBJ whole genome shotgun (WGS) entry which is preliminary data.</text>
</comment>
<evidence type="ECO:0000313" key="2">
    <source>
        <dbReference type="Proteomes" id="UP000235963"/>
    </source>
</evidence>
<dbReference type="EMBL" id="LOCM01000008">
    <property type="protein sequence ID" value="PND48319.1"/>
    <property type="molecule type" value="Genomic_DNA"/>
</dbReference>
<keyword evidence="2" id="KW-1185">Reference proteome</keyword>
<evidence type="ECO:0000313" key="1">
    <source>
        <dbReference type="EMBL" id="PND48319.1"/>
    </source>
</evidence>
<dbReference type="RefSeq" id="WP_102776913.1">
    <property type="nucleotide sequence ID" value="NZ_CBCSGP010000007.1"/>
</dbReference>
<protein>
    <submittedName>
        <fullName evidence="1">Uncharacterized protein</fullName>
    </submittedName>
</protein>
<accession>A0A2N8LDS7</accession>
<proteinExistence type="predicted"/>
<sequence length="99" mass="11362">MKSFMTILKDHLIDFIESKPREKHGKISLNHNQLITKIKKAVSEQVPVHLIANQKSYTGLIVKYDKNEGQIIFNNSQNKLTSIITLKDIEKISPLPHTK</sequence>
<organism evidence="1 2">
    <name type="scientific">Streptococcus penaeicida</name>
    <dbReference type="NCBI Taxonomy" id="1765960"/>
    <lineage>
        <taxon>Bacteria</taxon>
        <taxon>Bacillati</taxon>
        <taxon>Bacillota</taxon>
        <taxon>Bacilli</taxon>
        <taxon>Lactobacillales</taxon>
        <taxon>Streptococcaceae</taxon>
        <taxon>Streptococcus</taxon>
    </lineage>
</organism>
<dbReference type="Proteomes" id="UP000235963">
    <property type="component" value="Unassembled WGS sequence"/>
</dbReference>
<reference evidence="1 2" key="1">
    <citation type="submission" date="2015-12" db="EMBL/GenBank/DDBJ databases">
        <title>Streptococcus penaeicida sp. nov.</title>
        <authorList>
            <person name="Gomez-Gil B."/>
            <person name="Morales-Covarrubias M."/>
        </authorList>
    </citation>
    <scope>NUCLEOTIDE SEQUENCE [LARGE SCALE GENOMIC DNA]</scope>
    <source>
        <strain evidence="1 2">CAIM 1838</strain>
    </source>
</reference>